<comment type="caution">
    <text evidence="1">The sequence shown here is derived from an EMBL/GenBank/DDBJ whole genome shotgun (WGS) entry which is preliminary data.</text>
</comment>
<feature type="non-terminal residue" evidence="1">
    <location>
        <position position="79"/>
    </location>
</feature>
<name>A0AAN5I8U3_9BILA</name>
<dbReference type="AlphaFoldDB" id="A0AAN5I8U3"/>
<proteinExistence type="predicted"/>
<dbReference type="Gene3D" id="3.30.830.10">
    <property type="entry name" value="Metalloenzyme, LuxS/M16 peptidase-like"/>
    <property type="match status" value="1"/>
</dbReference>
<evidence type="ECO:0000313" key="2">
    <source>
        <dbReference type="Proteomes" id="UP001328107"/>
    </source>
</evidence>
<reference evidence="2" key="1">
    <citation type="submission" date="2022-10" db="EMBL/GenBank/DDBJ databases">
        <title>Genome assembly of Pristionchus species.</title>
        <authorList>
            <person name="Yoshida K."/>
            <person name="Sommer R.J."/>
        </authorList>
    </citation>
    <scope>NUCLEOTIDE SEQUENCE [LARGE SCALE GENOMIC DNA]</scope>
    <source>
        <strain evidence="2">RS5460</strain>
    </source>
</reference>
<accession>A0AAN5I8U3</accession>
<organism evidence="1 2">
    <name type="scientific">Pristionchus mayeri</name>
    <dbReference type="NCBI Taxonomy" id="1317129"/>
    <lineage>
        <taxon>Eukaryota</taxon>
        <taxon>Metazoa</taxon>
        <taxon>Ecdysozoa</taxon>
        <taxon>Nematoda</taxon>
        <taxon>Chromadorea</taxon>
        <taxon>Rhabditida</taxon>
        <taxon>Rhabditina</taxon>
        <taxon>Diplogasteromorpha</taxon>
        <taxon>Diplogasteroidea</taxon>
        <taxon>Neodiplogasteridae</taxon>
        <taxon>Pristionchus</taxon>
    </lineage>
</organism>
<dbReference type="Proteomes" id="UP001328107">
    <property type="component" value="Unassembled WGS sequence"/>
</dbReference>
<keyword evidence="2" id="KW-1185">Reference proteome</keyword>
<gene>
    <name evidence="1" type="ORF">PMAYCL1PPCAC_25530</name>
</gene>
<protein>
    <submittedName>
        <fullName evidence="1">Uncharacterized protein</fullName>
    </submittedName>
</protein>
<sequence>TITKEELINFFEKKIAPGASERRKLSIYIHSKEDNVEDVVRLRNRGARNKTGMRTEIDNVDSWRIPLGYFGGPLPAIDL</sequence>
<dbReference type="EMBL" id="BTRK01000005">
    <property type="protein sequence ID" value="GMR55335.1"/>
    <property type="molecule type" value="Genomic_DNA"/>
</dbReference>
<feature type="non-terminal residue" evidence="1">
    <location>
        <position position="1"/>
    </location>
</feature>
<evidence type="ECO:0000313" key="1">
    <source>
        <dbReference type="EMBL" id="GMR55335.1"/>
    </source>
</evidence>